<dbReference type="NCBIfam" id="TIGR03891">
    <property type="entry name" value="thiopep_ocin"/>
    <property type="match status" value="1"/>
</dbReference>
<proteinExistence type="predicted"/>
<evidence type="ECO:0000313" key="2">
    <source>
        <dbReference type="EMBL" id="MBP2353312.1"/>
    </source>
</evidence>
<sequence>MSTTVPPSPWRQVTTDFTDYTSAEHIAATQLQPLMDTATEAWWFIRKAPGWRLRYLPSAPTAVDPVHQGLDTIKASGGISSWIETIYEPEEHAFGGPEAMNTAHHLFCHDSHEILAQQAHPQSHRREHTILLNSAFLRAAGQDWYEQGDVWARVAANRPTTSPSSTPRMQDLATGLRRLMSVDIGPDSTLTTPAGQLAGVVTWINGFHTAGMELADLHVHGHLDRGLRAVLAHHVLFHWNRLGLPYDTQSTLAHAARQAVFDEPQGVSSCGLNTHV</sequence>
<dbReference type="InterPro" id="IPR023809">
    <property type="entry name" value="Thiopep_bacteriocin_synth_dom"/>
</dbReference>
<name>A0ABS4UNU5_9ACTN</name>
<protein>
    <submittedName>
        <fullName evidence="2">Thiopeptide-type bacteriocin biosynthesis protein</fullName>
    </submittedName>
</protein>
<evidence type="ECO:0000259" key="1">
    <source>
        <dbReference type="Pfam" id="PF14028"/>
    </source>
</evidence>
<reference evidence="2 3" key="1">
    <citation type="submission" date="2021-03" db="EMBL/GenBank/DDBJ databases">
        <title>Sequencing the genomes of 1000 actinobacteria strains.</title>
        <authorList>
            <person name="Klenk H.-P."/>
        </authorList>
    </citation>
    <scope>NUCLEOTIDE SEQUENCE [LARGE SCALE GENOMIC DNA]</scope>
    <source>
        <strain evidence="2 3">DSM 18824</strain>
    </source>
</reference>
<feature type="domain" description="Thiopeptide-type bacteriocin biosynthesis" evidence="1">
    <location>
        <begin position="20"/>
        <end position="260"/>
    </location>
</feature>
<dbReference type="Proteomes" id="UP000755585">
    <property type="component" value="Unassembled WGS sequence"/>
</dbReference>
<keyword evidence="3" id="KW-1185">Reference proteome</keyword>
<evidence type="ECO:0000313" key="3">
    <source>
        <dbReference type="Proteomes" id="UP000755585"/>
    </source>
</evidence>
<dbReference type="Pfam" id="PF14028">
    <property type="entry name" value="Lant_dehydr_C"/>
    <property type="match status" value="1"/>
</dbReference>
<comment type="caution">
    <text evidence="2">The sequence shown here is derived from an EMBL/GenBank/DDBJ whole genome shotgun (WGS) entry which is preliminary data.</text>
</comment>
<dbReference type="EMBL" id="JAGINT010000002">
    <property type="protein sequence ID" value="MBP2353312.1"/>
    <property type="molecule type" value="Genomic_DNA"/>
</dbReference>
<dbReference type="RefSeq" id="WP_209696293.1">
    <property type="nucleotide sequence ID" value="NZ_BAAAVU010000001.1"/>
</dbReference>
<gene>
    <name evidence="2" type="ORF">JOF29_004422</name>
</gene>
<accession>A0ABS4UNU5</accession>
<organism evidence="2 3">
    <name type="scientific">Kribbella aluminosa</name>
    <dbReference type="NCBI Taxonomy" id="416017"/>
    <lineage>
        <taxon>Bacteria</taxon>
        <taxon>Bacillati</taxon>
        <taxon>Actinomycetota</taxon>
        <taxon>Actinomycetes</taxon>
        <taxon>Propionibacteriales</taxon>
        <taxon>Kribbellaceae</taxon>
        <taxon>Kribbella</taxon>
    </lineage>
</organism>